<protein>
    <recommendedName>
        <fullName evidence="6">Deoxyuridine 5'-triphosphate nucleotidohydrolase</fullName>
        <shortName evidence="6">dUTPase</shortName>
        <ecNumber evidence="6">3.6.1.23</ecNumber>
    </recommendedName>
    <alternativeName>
        <fullName evidence="6">dUTP pyrophosphatase</fullName>
    </alternativeName>
</protein>
<comment type="catalytic activity">
    <reaction evidence="6">
        <text>dUTP + H2O = dUMP + diphosphate + H(+)</text>
        <dbReference type="Rhea" id="RHEA:10248"/>
        <dbReference type="ChEBI" id="CHEBI:15377"/>
        <dbReference type="ChEBI" id="CHEBI:15378"/>
        <dbReference type="ChEBI" id="CHEBI:33019"/>
        <dbReference type="ChEBI" id="CHEBI:61555"/>
        <dbReference type="ChEBI" id="CHEBI:246422"/>
        <dbReference type="EC" id="3.6.1.23"/>
    </reaction>
</comment>
<comment type="cofactor">
    <cofactor evidence="6">
        <name>Mg(2+)</name>
        <dbReference type="ChEBI" id="CHEBI:18420"/>
    </cofactor>
</comment>
<dbReference type="PANTHER" id="PTHR11241">
    <property type="entry name" value="DEOXYURIDINE 5'-TRIPHOSPHATE NUCLEOTIDOHYDROLASE"/>
    <property type="match status" value="1"/>
</dbReference>
<keyword evidence="4 6" id="KW-0378">Hydrolase</keyword>
<keyword evidence="5 6" id="KW-0546">Nucleotide metabolism</keyword>
<dbReference type="CDD" id="cd07557">
    <property type="entry name" value="trimeric_dUTPase"/>
    <property type="match status" value="1"/>
</dbReference>
<dbReference type="Gene3D" id="2.70.40.10">
    <property type="match status" value="1"/>
</dbReference>
<evidence type="ECO:0000256" key="5">
    <source>
        <dbReference type="ARBA" id="ARBA00023080"/>
    </source>
</evidence>
<dbReference type="GO" id="GO:0004170">
    <property type="term" value="F:dUTP diphosphatase activity"/>
    <property type="evidence" value="ECO:0007669"/>
    <property type="project" value="UniProtKB-UniRule"/>
</dbReference>
<reference evidence="8 9" key="1">
    <citation type="journal article" date="2012" name="Science">
        <title>The Paleozoic origin of enzymatic lignin decomposition reconstructed from 31 fungal genomes.</title>
        <authorList>
            <person name="Floudas D."/>
            <person name="Binder M."/>
            <person name="Riley R."/>
            <person name="Barry K."/>
            <person name="Blanchette R.A."/>
            <person name="Henrissat B."/>
            <person name="Martinez A.T."/>
            <person name="Otillar R."/>
            <person name="Spatafora J.W."/>
            <person name="Yadav J.S."/>
            <person name="Aerts A."/>
            <person name="Benoit I."/>
            <person name="Boyd A."/>
            <person name="Carlson A."/>
            <person name="Copeland A."/>
            <person name="Coutinho P.M."/>
            <person name="de Vries R.P."/>
            <person name="Ferreira P."/>
            <person name="Findley K."/>
            <person name="Foster B."/>
            <person name="Gaskell J."/>
            <person name="Glotzer D."/>
            <person name="Gorecki P."/>
            <person name="Heitman J."/>
            <person name="Hesse C."/>
            <person name="Hori C."/>
            <person name="Igarashi K."/>
            <person name="Jurgens J.A."/>
            <person name="Kallen N."/>
            <person name="Kersten P."/>
            <person name="Kohler A."/>
            <person name="Kuees U."/>
            <person name="Kumar T.K.A."/>
            <person name="Kuo A."/>
            <person name="LaButti K."/>
            <person name="Larrondo L.F."/>
            <person name="Lindquist E."/>
            <person name="Ling A."/>
            <person name="Lombard V."/>
            <person name="Lucas S."/>
            <person name="Lundell T."/>
            <person name="Martin R."/>
            <person name="McLaughlin D.J."/>
            <person name="Morgenstern I."/>
            <person name="Morin E."/>
            <person name="Murat C."/>
            <person name="Nagy L.G."/>
            <person name="Nolan M."/>
            <person name="Ohm R.A."/>
            <person name="Patyshakuliyeva A."/>
            <person name="Rokas A."/>
            <person name="Ruiz-Duenas F.J."/>
            <person name="Sabat G."/>
            <person name="Salamov A."/>
            <person name="Samejima M."/>
            <person name="Schmutz J."/>
            <person name="Slot J.C."/>
            <person name="St John F."/>
            <person name="Stenlid J."/>
            <person name="Sun H."/>
            <person name="Sun S."/>
            <person name="Syed K."/>
            <person name="Tsang A."/>
            <person name="Wiebenga A."/>
            <person name="Young D."/>
            <person name="Pisabarro A."/>
            <person name="Eastwood D.C."/>
            <person name="Martin F."/>
            <person name="Cullen D."/>
            <person name="Grigoriev I.V."/>
            <person name="Hibbett D.S."/>
        </authorList>
    </citation>
    <scope>NUCLEOTIDE SEQUENCE [LARGE SCALE GENOMIC DNA]</scope>
    <source>
        <strain evidence="8 9">MD-104</strain>
    </source>
</reference>
<dbReference type="GO" id="GO:0000287">
    <property type="term" value="F:magnesium ion binding"/>
    <property type="evidence" value="ECO:0007669"/>
    <property type="project" value="UniProtKB-UniRule"/>
</dbReference>
<sequence>SAEHITIPGGETVTVHTDLKILLPYRSWGQLASRSGMACSKIAIHGRVIDWDYRGEVQVLLHNASTAPFAVHKGACITQLIIHKSKHPQIRHNTIINYDKLYLNDTKQGERGFSHTGRVLWKETDTLLADLEEVHQSALNKYDDN</sequence>
<name>A0A2H3JW14_WOLCO</name>
<comment type="subunit">
    <text evidence="3 6">Homotrimer.</text>
</comment>
<evidence type="ECO:0000256" key="6">
    <source>
        <dbReference type="RuleBase" id="RU367024"/>
    </source>
</evidence>
<dbReference type="OrthoDB" id="419889at2759"/>
<evidence type="ECO:0000256" key="2">
    <source>
        <dbReference type="ARBA" id="ARBA00006581"/>
    </source>
</evidence>
<accession>A0A2H3JW14</accession>
<dbReference type="Pfam" id="PF00692">
    <property type="entry name" value="dUTPase"/>
    <property type="match status" value="1"/>
</dbReference>
<evidence type="ECO:0000259" key="7">
    <source>
        <dbReference type="Pfam" id="PF00692"/>
    </source>
</evidence>
<dbReference type="InterPro" id="IPR036157">
    <property type="entry name" value="dUTPase-like_sf"/>
</dbReference>
<dbReference type="GO" id="GO:0006226">
    <property type="term" value="P:dUMP biosynthetic process"/>
    <property type="evidence" value="ECO:0007669"/>
    <property type="project" value="UniProtKB-UniRule"/>
</dbReference>
<keyword evidence="9" id="KW-1185">Reference proteome</keyword>
<dbReference type="STRING" id="742152.A0A2H3JW14"/>
<dbReference type="UniPathway" id="UPA00610">
    <property type="reaction ID" value="UER00666"/>
</dbReference>
<keyword evidence="6" id="KW-0479">Metal-binding</keyword>
<dbReference type="InterPro" id="IPR033704">
    <property type="entry name" value="dUTPase_trimeric"/>
</dbReference>
<dbReference type="EC" id="3.6.1.23" evidence="6"/>
<keyword evidence="6" id="KW-0460">Magnesium</keyword>
<dbReference type="EMBL" id="KB468124">
    <property type="protein sequence ID" value="PCH42028.1"/>
    <property type="molecule type" value="Genomic_DNA"/>
</dbReference>
<comment type="pathway">
    <text evidence="1 6">Pyrimidine metabolism; dUMP biosynthesis; dUMP from dCTP (dUTP route): step 2/2.</text>
</comment>
<dbReference type="Proteomes" id="UP000218811">
    <property type="component" value="Unassembled WGS sequence"/>
</dbReference>
<dbReference type="InterPro" id="IPR029054">
    <property type="entry name" value="dUTPase-like"/>
</dbReference>
<evidence type="ECO:0000256" key="3">
    <source>
        <dbReference type="ARBA" id="ARBA00011233"/>
    </source>
</evidence>
<evidence type="ECO:0000313" key="8">
    <source>
        <dbReference type="EMBL" id="PCH42028.1"/>
    </source>
</evidence>
<comment type="function">
    <text evidence="6">Involved in nucleotide metabolism via production of dUMP, the immediate precursor of thymidine nucleotides, and decreases the intracellular concentration of dUTP so that uracil cannot be incorporated into DNA.</text>
</comment>
<comment type="similarity">
    <text evidence="2 6">Belongs to the dUTPase family.</text>
</comment>
<proteinExistence type="inferred from homology"/>
<dbReference type="GO" id="GO:0046081">
    <property type="term" value="P:dUTP catabolic process"/>
    <property type="evidence" value="ECO:0007669"/>
    <property type="project" value="UniProtKB-UniRule"/>
</dbReference>
<dbReference type="PANTHER" id="PTHR11241:SF0">
    <property type="entry name" value="DEOXYURIDINE 5'-TRIPHOSPHATE NUCLEOTIDOHYDROLASE"/>
    <property type="match status" value="1"/>
</dbReference>
<dbReference type="InterPro" id="IPR008181">
    <property type="entry name" value="dUTPase"/>
</dbReference>
<gene>
    <name evidence="8" type="ORF">WOLCODRAFT_72636</name>
</gene>
<evidence type="ECO:0000256" key="1">
    <source>
        <dbReference type="ARBA" id="ARBA00005142"/>
    </source>
</evidence>
<feature type="non-terminal residue" evidence="8">
    <location>
        <position position="1"/>
    </location>
</feature>
<organism evidence="8 9">
    <name type="scientific">Wolfiporia cocos (strain MD-104)</name>
    <name type="common">Brown rot fungus</name>
    <dbReference type="NCBI Taxonomy" id="742152"/>
    <lineage>
        <taxon>Eukaryota</taxon>
        <taxon>Fungi</taxon>
        <taxon>Dikarya</taxon>
        <taxon>Basidiomycota</taxon>
        <taxon>Agaricomycotina</taxon>
        <taxon>Agaricomycetes</taxon>
        <taxon>Polyporales</taxon>
        <taxon>Phaeolaceae</taxon>
        <taxon>Wolfiporia</taxon>
    </lineage>
</organism>
<dbReference type="SUPFAM" id="SSF51283">
    <property type="entry name" value="dUTPase-like"/>
    <property type="match status" value="1"/>
</dbReference>
<evidence type="ECO:0000256" key="4">
    <source>
        <dbReference type="ARBA" id="ARBA00022801"/>
    </source>
</evidence>
<evidence type="ECO:0000313" key="9">
    <source>
        <dbReference type="Proteomes" id="UP000218811"/>
    </source>
</evidence>
<feature type="domain" description="dUTPase-like" evidence="7">
    <location>
        <begin position="2"/>
        <end position="117"/>
    </location>
</feature>
<dbReference type="AlphaFoldDB" id="A0A2H3JW14"/>